<evidence type="ECO:0000313" key="1">
    <source>
        <dbReference type="EMBL" id="KAK7436426.1"/>
    </source>
</evidence>
<name>A0ABR1IQH5_9AGAR</name>
<dbReference type="EMBL" id="JBANRG010000094">
    <property type="protein sequence ID" value="KAK7436426.1"/>
    <property type="molecule type" value="Genomic_DNA"/>
</dbReference>
<accession>A0ABR1IQH5</accession>
<reference evidence="1 2" key="1">
    <citation type="submission" date="2024-01" db="EMBL/GenBank/DDBJ databases">
        <title>A draft genome for the cacao thread blight pathogen Marasmiellus scandens.</title>
        <authorList>
            <person name="Baruah I.K."/>
            <person name="Leung J."/>
            <person name="Bukari Y."/>
            <person name="Amoako-Attah I."/>
            <person name="Meinhardt L.W."/>
            <person name="Bailey B.A."/>
            <person name="Cohen S.P."/>
        </authorList>
    </citation>
    <scope>NUCLEOTIDE SEQUENCE [LARGE SCALE GENOMIC DNA]</scope>
    <source>
        <strain evidence="1 2">GH-19</strain>
    </source>
</reference>
<organism evidence="1 2">
    <name type="scientific">Marasmiellus scandens</name>
    <dbReference type="NCBI Taxonomy" id="2682957"/>
    <lineage>
        <taxon>Eukaryota</taxon>
        <taxon>Fungi</taxon>
        <taxon>Dikarya</taxon>
        <taxon>Basidiomycota</taxon>
        <taxon>Agaricomycotina</taxon>
        <taxon>Agaricomycetes</taxon>
        <taxon>Agaricomycetidae</taxon>
        <taxon>Agaricales</taxon>
        <taxon>Marasmiineae</taxon>
        <taxon>Omphalotaceae</taxon>
        <taxon>Marasmiellus</taxon>
    </lineage>
</organism>
<keyword evidence="2" id="KW-1185">Reference proteome</keyword>
<comment type="caution">
    <text evidence="1">The sequence shown here is derived from an EMBL/GenBank/DDBJ whole genome shotgun (WGS) entry which is preliminary data.</text>
</comment>
<gene>
    <name evidence="1" type="ORF">VKT23_019137</name>
</gene>
<dbReference type="PANTHER" id="PTHR10622:SF10">
    <property type="entry name" value="HET DOMAIN-CONTAINING PROTEIN"/>
    <property type="match status" value="1"/>
</dbReference>
<sequence length="285" mass="32951">MFAYHQNAAVCLVYLDAPSLLEEMQYANARKPYISSNAWLMDAWKLRDLIAPQQVFFFNEEWSFLGTRSTLKKQLVSKTGIPWRILDGTTSLDDVPISSKIKLFRGRNISDPRDLAFCFAGLLGIKIAFDYNEPVQIVLEQMQREVSKTYPELFDSSVFDEITCNFFTAGYIVPPVRWKHQVSKFEIYPKRLVDTKSLQLIDIIDISNSTTQLHYAIMSHVWYGRVDETGTYKITWTPPDTDLTTLQLSNHAGDLPAFSYQDYLEIQRNGIPEEKENEKEYMAII</sequence>
<dbReference type="PANTHER" id="PTHR10622">
    <property type="entry name" value="HET DOMAIN-CONTAINING PROTEIN"/>
    <property type="match status" value="1"/>
</dbReference>
<evidence type="ECO:0000313" key="2">
    <source>
        <dbReference type="Proteomes" id="UP001498398"/>
    </source>
</evidence>
<protein>
    <submittedName>
        <fullName evidence="1">Uncharacterized protein</fullName>
    </submittedName>
</protein>
<proteinExistence type="predicted"/>
<dbReference type="Proteomes" id="UP001498398">
    <property type="component" value="Unassembled WGS sequence"/>
</dbReference>